<sequence length="36" mass="4218">NLSNNRNENFQQALNEQTMAIKELCGEIRGMKPIRR</sequence>
<accession>A0A382LVG6</accession>
<name>A0A382LVG6_9ZZZZ</name>
<organism evidence="1">
    <name type="scientific">marine metagenome</name>
    <dbReference type="NCBI Taxonomy" id="408172"/>
    <lineage>
        <taxon>unclassified sequences</taxon>
        <taxon>metagenomes</taxon>
        <taxon>ecological metagenomes</taxon>
    </lineage>
</organism>
<proteinExistence type="predicted"/>
<evidence type="ECO:0000313" key="1">
    <source>
        <dbReference type="EMBL" id="SVC40620.1"/>
    </source>
</evidence>
<dbReference type="EMBL" id="UINC01089482">
    <property type="protein sequence ID" value="SVC40620.1"/>
    <property type="molecule type" value="Genomic_DNA"/>
</dbReference>
<feature type="non-terminal residue" evidence="1">
    <location>
        <position position="1"/>
    </location>
</feature>
<gene>
    <name evidence="1" type="ORF">METZ01_LOCUS293474</name>
</gene>
<dbReference type="AlphaFoldDB" id="A0A382LVG6"/>
<reference evidence="1" key="1">
    <citation type="submission" date="2018-05" db="EMBL/GenBank/DDBJ databases">
        <authorList>
            <person name="Lanie J.A."/>
            <person name="Ng W.-L."/>
            <person name="Kazmierczak K.M."/>
            <person name="Andrzejewski T.M."/>
            <person name="Davidsen T.M."/>
            <person name="Wayne K.J."/>
            <person name="Tettelin H."/>
            <person name="Glass J.I."/>
            <person name="Rusch D."/>
            <person name="Podicherti R."/>
            <person name="Tsui H.-C.T."/>
            <person name="Winkler M.E."/>
        </authorList>
    </citation>
    <scope>NUCLEOTIDE SEQUENCE</scope>
</reference>
<protein>
    <submittedName>
        <fullName evidence="1">Uncharacterized protein</fullName>
    </submittedName>
</protein>